<protein>
    <submittedName>
        <fullName evidence="7">RNA polymerase sigma factor</fullName>
    </submittedName>
</protein>
<dbReference type="InterPro" id="IPR013325">
    <property type="entry name" value="RNA_pol_sigma_r2"/>
</dbReference>
<dbReference type="Pfam" id="PF08281">
    <property type="entry name" value="Sigma70_r4_2"/>
    <property type="match status" value="1"/>
</dbReference>
<dbReference type="InterPro" id="IPR007627">
    <property type="entry name" value="RNA_pol_sigma70_r2"/>
</dbReference>
<proteinExistence type="inferred from homology"/>
<keyword evidence="4" id="KW-0804">Transcription</keyword>
<sequence length="160" mass="17984">MKTDWLSVFSRAVSALMRRGCRSEQDAEDLVQDAYVRLAQFSKEKTVDHPEALLMKIALNLSIDAHRALLVRGEEVSPEDVVIVDGRPSAEDVVQSREELAQVGECLAQMNERTRSIFLDSRVEGMSYNEIALKYGISRSAVEKHISKGVMLTALWMEDV</sequence>
<feature type="domain" description="RNA polymerase sigma factor 70 region 4 type 2" evidence="6">
    <location>
        <begin position="102"/>
        <end position="149"/>
    </location>
</feature>
<dbReference type="Gene3D" id="1.10.1740.10">
    <property type="match status" value="1"/>
</dbReference>
<gene>
    <name evidence="7" type="ORF">ACG00Y_23370</name>
</gene>
<dbReference type="RefSeq" id="WP_394483096.1">
    <property type="nucleotide sequence ID" value="NZ_JBIGHV010000010.1"/>
</dbReference>
<dbReference type="InterPro" id="IPR039425">
    <property type="entry name" value="RNA_pol_sigma-70-like"/>
</dbReference>
<evidence type="ECO:0000259" key="5">
    <source>
        <dbReference type="Pfam" id="PF04542"/>
    </source>
</evidence>
<organism evidence="7 8">
    <name type="scientific">Pelomonas parva</name>
    <dbReference type="NCBI Taxonomy" id="3299032"/>
    <lineage>
        <taxon>Bacteria</taxon>
        <taxon>Pseudomonadati</taxon>
        <taxon>Pseudomonadota</taxon>
        <taxon>Betaproteobacteria</taxon>
        <taxon>Burkholderiales</taxon>
        <taxon>Sphaerotilaceae</taxon>
        <taxon>Roseateles</taxon>
    </lineage>
</organism>
<dbReference type="Proteomes" id="UP001606210">
    <property type="component" value="Unassembled WGS sequence"/>
</dbReference>
<dbReference type="NCBIfam" id="TIGR02937">
    <property type="entry name" value="sigma70-ECF"/>
    <property type="match status" value="1"/>
</dbReference>
<dbReference type="InterPro" id="IPR013249">
    <property type="entry name" value="RNA_pol_sigma70_r4_t2"/>
</dbReference>
<dbReference type="PANTHER" id="PTHR43133:SF63">
    <property type="entry name" value="RNA POLYMERASE SIGMA FACTOR FECI-RELATED"/>
    <property type="match status" value="1"/>
</dbReference>
<comment type="similarity">
    <text evidence="1">Belongs to the sigma-70 factor family. ECF subfamily.</text>
</comment>
<dbReference type="SUPFAM" id="SSF88946">
    <property type="entry name" value="Sigma2 domain of RNA polymerase sigma factors"/>
    <property type="match status" value="1"/>
</dbReference>
<keyword evidence="8" id="KW-1185">Reference proteome</keyword>
<dbReference type="InterPro" id="IPR013324">
    <property type="entry name" value="RNA_pol_sigma_r3/r4-like"/>
</dbReference>
<accession>A0ABW7F8R5</accession>
<dbReference type="InterPro" id="IPR014284">
    <property type="entry name" value="RNA_pol_sigma-70_dom"/>
</dbReference>
<comment type="caution">
    <text evidence="7">The sequence shown here is derived from an EMBL/GenBank/DDBJ whole genome shotgun (WGS) entry which is preliminary data.</text>
</comment>
<reference evidence="7 8" key="1">
    <citation type="submission" date="2024-08" db="EMBL/GenBank/DDBJ databases">
        <authorList>
            <person name="Lu H."/>
        </authorList>
    </citation>
    <scope>NUCLEOTIDE SEQUENCE [LARGE SCALE GENOMIC DNA]</scope>
    <source>
        <strain evidence="7 8">LYH14W</strain>
    </source>
</reference>
<evidence type="ECO:0000256" key="1">
    <source>
        <dbReference type="ARBA" id="ARBA00010641"/>
    </source>
</evidence>
<dbReference type="InterPro" id="IPR036388">
    <property type="entry name" value="WH-like_DNA-bd_sf"/>
</dbReference>
<name>A0ABW7F8R5_9BURK</name>
<dbReference type="EMBL" id="JBIGHV010000010">
    <property type="protein sequence ID" value="MFG6432875.1"/>
    <property type="molecule type" value="Genomic_DNA"/>
</dbReference>
<dbReference type="Pfam" id="PF04542">
    <property type="entry name" value="Sigma70_r2"/>
    <property type="match status" value="1"/>
</dbReference>
<evidence type="ECO:0000256" key="3">
    <source>
        <dbReference type="ARBA" id="ARBA00023082"/>
    </source>
</evidence>
<keyword evidence="3" id="KW-0731">Sigma factor</keyword>
<evidence type="ECO:0000313" key="7">
    <source>
        <dbReference type="EMBL" id="MFG6432875.1"/>
    </source>
</evidence>
<feature type="domain" description="RNA polymerase sigma-70 region 2" evidence="5">
    <location>
        <begin position="11"/>
        <end position="68"/>
    </location>
</feature>
<evidence type="ECO:0000313" key="8">
    <source>
        <dbReference type="Proteomes" id="UP001606210"/>
    </source>
</evidence>
<evidence type="ECO:0000256" key="4">
    <source>
        <dbReference type="ARBA" id="ARBA00023163"/>
    </source>
</evidence>
<keyword evidence="2" id="KW-0805">Transcription regulation</keyword>
<dbReference type="Gene3D" id="1.10.10.10">
    <property type="entry name" value="Winged helix-like DNA-binding domain superfamily/Winged helix DNA-binding domain"/>
    <property type="match status" value="1"/>
</dbReference>
<dbReference type="PANTHER" id="PTHR43133">
    <property type="entry name" value="RNA POLYMERASE ECF-TYPE SIGMA FACTO"/>
    <property type="match status" value="1"/>
</dbReference>
<evidence type="ECO:0000259" key="6">
    <source>
        <dbReference type="Pfam" id="PF08281"/>
    </source>
</evidence>
<evidence type="ECO:0000256" key="2">
    <source>
        <dbReference type="ARBA" id="ARBA00023015"/>
    </source>
</evidence>
<dbReference type="SUPFAM" id="SSF88659">
    <property type="entry name" value="Sigma3 and sigma4 domains of RNA polymerase sigma factors"/>
    <property type="match status" value="1"/>
</dbReference>